<gene>
    <name evidence="4" type="ORF">D2T29_19275</name>
</gene>
<dbReference type="Pfam" id="PF20629">
    <property type="entry name" value="GD_AH_C"/>
    <property type="match status" value="1"/>
</dbReference>
<name>A0A443K2U4_9RHOB</name>
<dbReference type="InterPro" id="IPR044144">
    <property type="entry name" value="SAF_UxaA/GarD"/>
</dbReference>
<evidence type="ECO:0000256" key="2">
    <source>
        <dbReference type="ARBA" id="ARBA00023239"/>
    </source>
</evidence>
<evidence type="ECO:0000256" key="1">
    <source>
        <dbReference type="ARBA" id="ARBA00010986"/>
    </source>
</evidence>
<dbReference type="GO" id="GO:0019698">
    <property type="term" value="P:D-galacturonate catabolic process"/>
    <property type="evidence" value="ECO:0007669"/>
    <property type="project" value="TreeGrafter"/>
</dbReference>
<dbReference type="EMBL" id="SAUY01000035">
    <property type="protein sequence ID" value="RWR27091.1"/>
    <property type="molecule type" value="Genomic_DNA"/>
</dbReference>
<proteinExistence type="inferred from homology"/>
<reference evidence="4 5" key="1">
    <citation type="submission" date="2019-01" db="EMBL/GenBank/DDBJ databases">
        <title>Sinorhodobacter populi sp. nov. isolated from the symptomatic bark tissue of Populus euramericana canker.</title>
        <authorList>
            <person name="Xu G."/>
        </authorList>
    </citation>
    <scope>NUCLEOTIDE SEQUENCE [LARGE SCALE GENOMIC DNA]</scope>
    <source>
        <strain evidence="4 5">07D10-4-3</strain>
    </source>
</reference>
<dbReference type="CDD" id="cd11613">
    <property type="entry name" value="SAF_AH_GD"/>
    <property type="match status" value="1"/>
</dbReference>
<dbReference type="Pfam" id="PF08666">
    <property type="entry name" value="SAF"/>
    <property type="match status" value="1"/>
</dbReference>
<dbReference type="InterPro" id="IPR048332">
    <property type="entry name" value="GD_AH_C"/>
</dbReference>
<sequence>MQSAHASQMIRIHPQDSVGIARTPIAAGTSLNDGIVALQDIPAGHKIALRDIAPGTELRRYGQIIGFASESIAAGAHVHTQNLTIGDFAKDYAICSERKESGPRAPDRFFNGILRPDGRVATRNYVGILTTVNCSAHVASLVARAFEPNPLTGEDPLADFPNVDGVVALAHKTGCGMSAGEPLQLLRRTLAGYARHPNFSHVIVIGLGCEVNQVGNLIEEQRLAGRLEGMTIQGAGGTRRAVQAGIEFVRSVLGKSNEIKRQPVPISEISVALICGGSDSYSGLTANPALGAACDLLIAHGGTAILSETPETYGAEHLLTRRARSPEVAERLLERIRWWEEYAARNQVSLNANPTPGNKAGGLTTILEKSLGALAKGGTTDLTQVVEYAEQVTEKGLVFMDGPGYDPVQVTGQIASGANLVAFTTGRGSVFGAKPVPSIKLATNSPMFRHMEEDMDINCGTIIDGTETLADCGVRIFEKMIEIAGGRATKSEEMGFGAHEFAPWPIGAVI</sequence>
<evidence type="ECO:0000313" key="4">
    <source>
        <dbReference type="EMBL" id="RWR27091.1"/>
    </source>
</evidence>
<evidence type="ECO:0000313" key="5">
    <source>
        <dbReference type="Proteomes" id="UP000284451"/>
    </source>
</evidence>
<protein>
    <submittedName>
        <fullName evidence="4">Altronate dehydratase</fullName>
    </submittedName>
</protein>
<dbReference type="InterPro" id="IPR013974">
    <property type="entry name" value="SAF"/>
</dbReference>
<dbReference type="Gene3D" id="2.30.130.110">
    <property type="match status" value="1"/>
</dbReference>
<reference evidence="4 5" key="2">
    <citation type="submission" date="2019-01" db="EMBL/GenBank/DDBJ databases">
        <authorList>
            <person name="Li Y."/>
        </authorList>
    </citation>
    <scope>NUCLEOTIDE SEQUENCE [LARGE SCALE GENOMIC DNA]</scope>
    <source>
        <strain evidence="4 5">07D10-4-3</strain>
    </source>
</reference>
<evidence type="ECO:0000259" key="3">
    <source>
        <dbReference type="SMART" id="SM00858"/>
    </source>
</evidence>
<dbReference type="GO" id="GO:0016829">
    <property type="term" value="F:lyase activity"/>
    <property type="evidence" value="ECO:0007669"/>
    <property type="project" value="UniProtKB-KW"/>
</dbReference>
<dbReference type="InterPro" id="IPR052172">
    <property type="entry name" value="UxaA_altronate/galactarate_dh"/>
</dbReference>
<dbReference type="PANTHER" id="PTHR30536:SF5">
    <property type="entry name" value="ALTRONATE DEHYDRATASE"/>
    <property type="match status" value="1"/>
</dbReference>
<keyword evidence="2" id="KW-0456">Lyase</keyword>
<dbReference type="AlphaFoldDB" id="A0A443K2U4"/>
<dbReference type="Proteomes" id="UP000284451">
    <property type="component" value="Unassembled WGS sequence"/>
</dbReference>
<dbReference type="PANTHER" id="PTHR30536">
    <property type="entry name" value="ALTRONATE/GALACTARATE DEHYDRATASE"/>
    <property type="match status" value="1"/>
</dbReference>
<dbReference type="InterPro" id="IPR007392">
    <property type="entry name" value="GD_AH_second"/>
</dbReference>
<dbReference type="Pfam" id="PF04295">
    <property type="entry name" value="GD_AH_second"/>
    <property type="match status" value="1"/>
</dbReference>
<dbReference type="SMART" id="SM00858">
    <property type="entry name" value="SAF"/>
    <property type="match status" value="1"/>
</dbReference>
<organism evidence="4 5">
    <name type="scientific">Paenirhodobacter populi</name>
    <dbReference type="NCBI Taxonomy" id="2306993"/>
    <lineage>
        <taxon>Bacteria</taxon>
        <taxon>Pseudomonadati</taxon>
        <taxon>Pseudomonadota</taxon>
        <taxon>Alphaproteobacteria</taxon>
        <taxon>Rhodobacterales</taxon>
        <taxon>Rhodobacter group</taxon>
        <taxon>Paenirhodobacter</taxon>
    </lineage>
</organism>
<comment type="similarity">
    <text evidence="1">Belongs to the UxaA family.</text>
</comment>
<comment type="caution">
    <text evidence="4">The sequence shown here is derived from an EMBL/GenBank/DDBJ whole genome shotgun (WGS) entry which is preliminary data.</text>
</comment>
<feature type="domain" description="SAF" evidence="3">
    <location>
        <begin position="16"/>
        <end position="84"/>
    </location>
</feature>
<accession>A0A443K2U4</accession>